<name>A0A8S1F929_9PELO</name>
<feature type="compositionally biased region" description="Pro residues" evidence="1">
    <location>
        <begin position="92"/>
        <end position="105"/>
    </location>
</feature>
<feature type="compositionally biased region" description="Low complexity" evidence="1">
    <location>
        <begin position="106"/>
        <end position="115"/>
    </location>
</feature>
<dbReference type="PANTHER" id="PTHR33995">
    <property type="entry name" value="PROTEIN CBG18546"/>
    <property type="match status" value="1"/>
</dbReference>
<evidence type="ECO:0000313" key="3">
    <source>
        <dbReference type="Proteomes" id="UP000494206"/>
    </source>
</evidence>
<reference evidence="2 3" key="1">
    <citation type="submission" date="2020-04" db="EMBL/GenBank/DDBJ databases">
        <authorList>
            <person name="Laetsch R D."/>
            <person name="Stevens L."/>
            <person name="Kumar S."/>
            <person name="Blaxter L. M."/>
        </authorList>
    </citation>
    <scope>NUCLEOTIDE SEQUENCE [LARGE SCALE GENOMIC DNA]</scope>
</reference>
<accession>A0A8S1F929</accession>
<sequence length="334" mass="37950">MFLKKNKKKFGGFNHIWVTVFGTLKNSRDFIVKLPAFDDFSTDTVALYYIRFAKFAILLLAKITVVYRENNDDLSNSSKPVRFWELVEYIPTTPPPPPPPPPPPTTTTTTTTTTTENPCESSKPVDLTRRLRDTSGYDKIYMANDFVSASASFSDLRNFVLKPPAEYHCGKRCQRSSQMIRSIMKGHAPSEAVRAWWDEEEWDRRKKRKSGWDDTSRLLMKNTGTSRHVLGMTVAVECDDEDGPYSNGGYSLCTTCRAVRHLPSNFFPRVINEIICSQKSCLHSEGKCVQRVMPMKILRNVGTKECARWVLSTVEIRTCCDCVLSPSSPLVSYL</sequence>
<protein>
    <submittedName>
        <fullName evidence="2">Uncharacterized protein</fullName>
    </submittedName>
</protein>
<keyword evidence="3" id="KW-1185">Reference proteome</keyword>
<proteinExistence type="predicted"/>
<dbReference type="EMBL" id="CADEPM010000007">
    <property type="protein sequence ID" value="CAB3408203.1"/>
    <property type="molecule type" value="Genomic_DNA"/>
</dbReference>
<dbReference type="PANTHER" id="PTHR33995:SF7">
    <property type="entry name" value="BURSICON SUBUNIT ALPHA-RELATED"/>
    <property type="match status" value="1"/>
</dbReference>
<evidence type="ECO:0000256" key="1">
    <source>
        <dbReference type="SAM" id="MobiDB-lite"/>
    </source>
</evidence>
<dbReference type="OrthoDB" id="5977230at2759"/>
<organism evidence="2 3">
    <name type="scientific">Caenorhabditis bovis</name>
    <dbReference type="NCBI Taxonomy" id="2654633"/>
    <lineage>
        <taxon>Eukaryota</taxon>
        <taxon>Metazoa</taxon>
        <taxon>Ecdysozoa</taxon>
        <taxon>Nematoda</taxon>
        <taxon>Chromadorea</taxon>
        <taxon>Rhabditida</taxon>
        <taxon>Rhabditina</taxon>
        <taxon>Rhabditomorpha</taxon>
        <taxon>Rhabditoidea</taxon>
        <taxon>Rhabditidae</taxon>
        <taxon>Peloderinae</taxon>
        <taxon>Caenorhabditis</taxon>
    </lineage>
</organism>
<dbReference type="SUPFAM" id="SSF57501">
    <property type="entry name" value="Cystine-knot cytokines"/>
    <property type="match status" value="1"/>
</dbReference>
<feature type="region of interest" description="Disordered" evidence="1">
    <location>
        <begin position="92"/>
        <end position="123"/>
    </location>
</feature>
<dbReference type="AlphaFoldDB" id="A0A8S1F929"/>
<comment type="caution">
    <text evidence="2">The sequence shown here is derived from an EMBL/GenBank/DDBJ whole genome shotgun (WGS) entry which is preliminary data.</text>
</comment>
<dbReference type="InterPro" id="IPR029034">
    <property type="entry name" value="Cystine-knot_cytokine"/>
</dbReference>
<gene>
    <name evidence="2" type="ORF">CBOVIS_LOCUS10010</name>
</gene>
<evidence type="ECO:0000313" key="2">
    <source>
        <dbReference type="EMBL" id="CAB3408203.1"/>
    </source>
</evidence>
<dbReference type="Proteomes" id="UP000494206">
    <property type="component" value="Unassembled WGS sequence"/>
</dbReference>